<feature type="transmembrane region" description="Helical" evidence="1">
    <location>
        <begin position="44"/>
        <end position="68"/>
    </location>
</feature>
<sequence length="86" mass="10345">IISNIEKMKFKFRSPFPFSILPTTPPYSISTQKFKYRVCPPPPPPAYCIFIFTWLRFIIIFFPSFCWLSERVISLFSYTYINKLIY</sequence>
<feature type="non-terminal residue" evidence="2">
    <location>
        <position position="1"/>
    </location>
</feature>
<evidence type="ECO:0000256" key="1">
    <source>
        <dbReference type="SAM" id="Phobius"/>
    </source>
</evidence>
<keyword evidence="1" id="KW-0812">Transmembrane</keyword>
<dbReference type="Proteomes" id="UP000076858">
    <property type="component" value="Unassembled WGS sequence"/>
</dbReference>
<evidence type="ECO:0000313" key="3">
    <source>
        <dbReference type="Proteomes" id="UP000076858"/>
    </source>
</evidence>
<organism evidence="2 3">
    <name type="scientific">Daphnia magna</name>
    <dbReference type="NCBI Taxonomy" id="35525"/>
    <lineage>
        <taxon>Eukaryota</taxon>
        <taxon>Metazoa</taxon>
        <taxon>Ecdysozoa</taxon>
        <taxon>Arthropoda</taxon>
        <taxon>Crustacea</taxon>
        <taxon>Branchiopoda</taxon>
        <taxon>Diplostraca</taxon>
        <taxon>Cladocera</taxon>
        <taxon>Anomopoda</taxon>
        <taxon>Daphniidae</taxon>
        <taxon>Daphnia</taxon>
    </lineage>
</organism>
<name>A0A162C3X1_9CRUS</name>
<proteinExistence type="predicted"/>
<keyword evidence="1" id="KW-0472">Membrane</keyword>
<keyword evidence="1" id="KW-1133">Transmembrane helix</keyword>
<comment type="caution">
    <text evidence="2">The sequence shown here is derived from an EMBL/GenBank/DDBJ whole genome shotgun (WGS) entry which is preliminary data.</text>
</comment>
<reference evidence="2 3" key="1">
    <citation type="submission" date="2016-03" db="EMBL/GenBank/DDBJ databases">
        <title>EvidentialGene: Evidence-directed Construction of Genes on Genomes.</title>
        <authorList>
            <person name="Gilbert D.G."/>
            <person name="Choi J.-H."/>
            <person name="Mockaitis K."/>
            <person name="Colbourne J."/>
            <person name="Pfrender M."/>
        </authorList>
    </citation>
    <scope>NUCLEOTIDE SEQUENCE [LARGE SCALE GENOMIC DNA]</scope>
    <source>
        <strain evidence="2 3">Xinb3</strain>
        <tissue evidence="2">Complete organism</tissue>
    </source>
</reference>
<keyword evidence="3" id="KW-1185">Reference proteome</keyword>
<protein>
    <submittedName>
        <fullName evidence="2">Uncharacterized protein</fullName>
    </submittedName>
</protein>
<evidence type="ECO:0000313" key="2">
    <source>
        <dbReference type="EMBL" id="KZS00671.1"/>
    </source>
</evidence>
<feature type="non-terminal residue" evidence="2">
    <location>
        <position position="86"/>
    </location>
</feature>
<accession>A0A162C3X1</accession>
<gene>
    <name evidence="2" type="ORF">APZ42_002947</name>
</gene>
<dbReference type="EMBL" id="LRGB01009017">
    <property type="protein sequence ID" value="KZS00671.1"/>
    <property type="molecule type" value="Genomic_DNA"/>
</dbReference>
<dbReference type="AlphaFoldDB" id="A0A162C3X1"/>